<dbReference type="Gene3D" id="3.50.50.60">
    <property type="entry name" value="FAD/NAD(P)-binding domain"/>
    <property type="match status" value="1"/>
</dbReference>
<evidence type="ECO:0000259" key="3">
    <source>
        <dbReference type="Pfam" id="PF01494"/>
    </source>
</evidence>
<dbReference type="SUPFAM" id="SSF51905">
    <property type="entry name" value="FAD/NAD(P)-binding domain"/>
    <property type="match status" value="1"/>
</dbReference>
<dbReference type="Proteomes" id="UP001165586">
    <property type="component" value="Unassembled WGS sequence"/>
</dbReference>
<dbReference type="PANTHER" id="PTHR13789">
    <property type="entry name" value="MONOOXYGENASE"/>
    <property type="match status" value="1"/>
</dbReference>
<feature type="domain" description="FAD-binding" evidence="3">
    <location>
        <begin position="2"/>
        <end position="346"/>
    </location>
</feature>
<dbReference type="RefSeq" id="WP_259538637.1">
    <property type="nucleotide sequence ID" value="NZ_JANLCJ010000002.1"/>
</dbReference>
<organism evidence="4 5">
    <name type="scientific">Herbiconiux daphne</name>
    <dbReference type="NCBI Taxonomy" id="2970914"/>
    <lineage>
        <taxon>Bacteria</taxon>
        <taxon>Bacillati</taxon>
        <taxon>Actinomycetota</taxon>
        <taxon>Actinomycetes</taxon>
        <taxon>Micrococcales</taxon>
        <taxon>Microbacteriaceae</taxon>
        <taxon>Herbiconiux</taxon>
    </lineage>
</organism>
<dbReference type="EMBL" id="JANLCJ010000002">
    <property type="protein sequence ID" value="MCS5733817.1"/>
    <property type="molecule type" value="Genomic_DNA"/>
</dbReference>
<gene>
    <name evidence="4" type="ORF">N1032_08700</name>
</gene>
<dbReference type="InterPro" id="IPR050493">
    <property type="entry name" value="FAD-dep_Monooxygenase_BioMet"/>
</dbReference>
<evidence type="ECO:0000256" key="2">
    <source>
        <dbReference type="ARBA" id="ARBA00023033"/>
    </source>
</evidence>
<accession>A0ABT2H1M5</accession>
<dbReference type="GO" id="GO:0004497">
    <property type="term" value="F:monooxygenase activity"/>
    <property type="evidence" value="ECO:0007669"/>
    <property type="project" value="UniProtKB-KW"/>
</dbReference>
<proteinExistence type="predicted"/>
<comment type="caution">
    <text evidence="4">The sequence shown here is derived from an EMBL/GenBank/DDBJ whole genome shotgun (WGS) entry which is preliminary data.</text>
</comment>
<evidence type="ECO:0000256" key="1">
    <source>
        <dbReference type="ARBA" id="ARBA00023002"/>
    </source>
</evidence>
<keyword evidence="2 4" id="KW-0503">Monooxygenase</keyword>
<sequence>MKALIIGGGIAGTATALALHQAGIDCEVHEARESHSDGVGAFITVAVNGVSMLDLLGVDIRSLPGVDTPFMQLALGDGEPLTRFPLGPVLDDGTVTRTITRSELYAALRRAVEQRGIPIQYGHRLERVDQAGQAGPVTAHFAGGDTATGDLLIGADGLHSRVRSLIDAGAPKARYLGVLNAGGYATGVAVDAEPGTMQMIFGRSTFFSYLPAPDGTIWWFANPPMRDEPARGSLAAIDGEAWRTTLLDLVAADDTPAAAIIQASPELFAPWATHDFPSVPVWHRAGMIIIGDAAHAASPSSGQGASMALEDAVVLALALRDSATIEQAFDAYESLRRRRVARVVARGKRAGSGKAPGPVGRVVRDAFLRTMFARSRRALREEGSTPPRPGSARSSQTPAWLFDYRIDWQSGLGSVPR</sequence>
<dbReference type="Pfam" id="PF01494">
    <property type="entry name" value="FAD_binding_3"/>
    <property type="match status" value="1"/>
</dbReference>
<dbReference type="InterPro" id="IPR002938">
    <property type="entry name" value="FAD-bd"/>
</dbReference>
<name>A0ABT2H1M5_9MICO</name>
<dbReference type="PRINTS" id="PR00420">
    <property type="entry name" value="RNGMNOXGNASE"/>
</dbReference>
<keyword evidence="1" id="KW-0560">Oxidoreductase</keyword>
<evidence type="ECO:0000313" key="5">
    <source>
        <dbReference type="Proteomes" id="UP001165586"/>
    </source>
</evidence>
<dbReference type="PANTHER" id="PTHR13789:SF309">
    <property type="entry name" value="PUTATIVE (AFU_ORTHOLOGUE AFUA_6G14510)-RELATED"/>
    <property type="match status" value="1"/>
</dbReference>
<reference evidence="4" key="1">
    <citation type="submission" date="2022-08" db="EMBL/GenBank/DDBJ databases">
        <authorList>
            <person name="Deng Y."/>
            <person name="Han X.-F."/>
            <person name="Zhang Y.-Q."/>
        </authorList>
    </citation>
    <scope>NUCLEOTIDE SEQUENCE</scope>
    <source>
        <strain evidence="4">CPCC 203386</strain>
    </source>
</reference>
<dbReference type="InterPro" id="IPR036188">
    <property type="entry name" value="FAD/NAD-bd_sf"/>
</dbReference>
<evidence type="ECO:0000313" key="4">
    <source>
        <dbReference type="EMBL" id="MCS5733817.1"/>
    </source>
</evidence>
<keyword evidence="5" id="KW-1185">Reference proteome</keyword>
<protein>
    <submittedName>
        <fullName evidence="4">FAD-dependent monooxygenase</fullName>
    </submittedName>
</protein>